<dbReference type="EMBL" id="VSSQ01032064">
    <property type="protein sequence ID" value="MPM83205.1"/>
    <property type="molecule type" value="Genomic_DNA"/>
</dbReference>
<feature type="transmembrane region" description="Helical" evidence="1">
    <location>
        <begin position="44"/>
        <end position="66"/>
    </location>
</feature>
<protein>
    <recommendedName>
        <fullName evidence="3">DUF1524 domain-containing protein</fullName>
    </recommendedName>
</protein>
<name>A0A645D203_9ZZZZ</name>
<sequence>MKAKNFLKQNNIFDEAILSYNALLPIIYYYYYSKETNYKDAEKQLMYFFSISQMFSLFGGSSATTLDLIRKKMCSNEELGKVLTPFALSNLYDIDLSAGRIHAFKINKEQVERLVDSVSYGDKKSYVMLSLMQPQIVLGGNYYDVDHVCSKNELKKLFNYQRGETRQKLESKKNNIVNLQLLEYRQNRTDKSDVSLYEWVVEMKNKVPFDPYENENNPELYKMDSIERFEDFHSKRRQLVIDYLCECFGIN</sequence>
<keyword evidence="1" id="KW-0472">Membrane</keyword>
<feature type="transmembrane region" description="Helical" evidence="1">
    <location>
        <begin position="12"/>
        <end position="32"/>
    </location>
</feature>
<proteinExistence type="predicted"/>
<keyword evidence="1" id="KW-1133">Transmembrane helix</keyword>
<gene>
    <name evidence="2" type="ORF">SDC9_130268</name>
</gene>
<evidence type="ECO:0000256" key="1">
    <source>
        <dbReference type="SAM" id="Phobius"/>
    </source>
</evidence>
<accession>A0A645D203</accession>
<comment type="caution">
    <text evidence="2">The sequence shown here is derived from an EMBL/GenBank/DDBJ whole genome shotgun (WGS) entry which is preliminary data.</text>
</comment>
<keyword evidence="1" id="KW-0812">Transmembrane</keyword>
<organism evidence="2">
    <name type="scientific">bioreactor metagenome</name>
    <dbReference type="NCBI Taxonomy" id="1076179"/>
    <lineage>
        <taxon>unclassified sequences</taxon>
        <taxon>metagenomes</taxon>
        <taxon>ecological metagenomes</taxon>
    </lineage>
</organism>
<dbReference type="AlphaFoldDB" id="A0A645D203"/>
<reference evidence="2" key="1">
    <citation type="submission" date="2019-08" db="EMBL/GenBank/DDBJ databases">
        <authorList>
            <person name="Kucharzyk K."/>
            <person name="Murdoch R.W."/>
            <person name="Higgins S."/>
            <person name="Loffler F."/>
        </authorList>
    </citation>
    <scope>NUCLEOTIDE SEQUENCE</scope>
</reference>
<evidence type="ECO:0008006" key="3">
    <source>
        <dbReference type="Google" id="ProtNLM"/>
    </source>
</evidence>
<evidence type="ECO:0000313" key="2">
    <source>
        <dbReference type="EMBL" id="MPM83205.1"/>
    </source>
</evidence>